<dbReference type="InterPro" id="IPR040411">
    <property type="entry name" value="At5g23160-like"/>
</dbReference>
<feature type="region of interest" description="Disordered" evidence="1">
    <location>
        <begin position="236"/>
        <end position="267"/>
    </location>
</feature>
<name>A0A6J1CGP9_MOMCH</name>
<keyword evidence="2" id="KW-0812">Transmembrane</keyword>
<feature type="transmembrane region" description="Helical" evidence="2">
    <location>
        <begin position="176"/>
        <end position="194"/>
    </location>
</feature>
<reference evidence="4" key="1">
    <citation type="submission" date="2025-08" db="UniProtKB">
        <authorList>
            <consortium name="RefSeq"/>
        </authorList>
    </citation>
    <scope>IDENTIFICATION</scope>
    <source>
        <strain evidence="4">OHB3-1</strain>
    </source>
</reference>
<evidence type="ECO:0000256" key="2">
    <source>
        <dbReference type="SAM" id="Phobius"/>
    </source>
</evidence>
<evidence type="ECO:0000256" key="1">
    <source>
        <dbReference type="SAM" id="MobiDB-lite"/>
    </source>
</evidence>
<dbReference type="KEGG" id="mcha:111011349"/>
<keyword evidence="2" id="KW-1133">Transmembrane helix</keyword>
<dbReference type="Proteomes" id="UP000504603">
    <property type="component" value="Unplaced"/>
</dbReference>
<sequence length="267" mass="29598">MKHVPRNKLLLCFRPGVDTEAVLHPKNLVHSSAAATLAAYLDLEYHEITTSETTPSCPDCRCTRNSGRHSSTISLPPKQTLSRTVRAVMFGTILIKRVRQRKGNHQQKSSRPKRSVSLDSGIVPTKEDEMNSLPSGSSSSFPITIPKPIISSSPTSAVPKTSKKSVRRINDDQSCYVFKSGVGLLVVSLAAVTVMEGRVFAILITSIWVYLFAWMHMKDQDRCLKLNNTKKATKFPETEVTGKRRSGCHNRSAHDGKKEKVEKALNL</sequence>
<dbReference type="RefSeq" id="XP_022140769.1">
    <property type="nucleotide sequence ID" value="XM_022285077.1"/>
</dbReference>
<gene>
    <name evidence="4" type="primary">LOC111011349</name>
</gene>
<evidence type="ECO:0000313" key="4">
    <source>
        <dbReference type="RefSeq" id="XP_022140769.1"/>
    </source>
</evidence>
<keyword evidence="2" id="KW-0472">Membrane</keyword>
<dbReference type="PANTHER" id="PTHR34379">
    <property type="entry name" value="OS07G0553800 PROTEIN"/>
    <property type="match status" value="1"/>
</dbReference>
<accession>A0A6J1CGP9</accession>
<feature type="compositionally biased region" description="Basic residues" evidence="1">
    <location>
        <begin position="99"/>
        <end position="114"/>
    </location>
</feature>
<keyword evidence="3" id="KW-1185">Reference proteome</keyword>
<dbReference type="PANTHER" id="PTHR34379:SF15">
    <property type="entry name" value="PROTEIN, PUTATIVE-RELATED"/>
    <property type="match status" value="1"/>
</dbReference>
<organism evidence="3 4">
    <name type="scientific">Momordica charantia</name>
    <name type="common">Bitter gourd</name>
    <name type="synonym">Balsam pear</name>
    <dbReference type="NCBI Taxonomy" id="3673"/>
    <lineage>
        <taxon>Eukaryota</taxon>
        <taxon>Viridiplantae</taxon>
        <taxon>Streptophyta</taxon>
        <taxon>Embryophyta</taxon>
        <taxon>Tracheophyta</taxon>
        <taxon>Spermatophyta</taxon>
        <taxon>Magnoliopsida</taxon>
        <taxon>eudicotyledons</taxon>
        <taxon>Gunneridae</taxon>
        <taxon>Pentapetalae</taxon>
        <taxon>rosids</taxon>
        <taxon>fabids</taxon>
        <taxon>Cucurbitales</taxon>
        <taxon>Cucurbitaceae</taxon>
        <taxon>Momordiceae</taxon>
        <taxon>Momordica</taxon>
    </lineage>
</organism>
<evidence type="ECO:0000313" key="3">
    <source>
        <dbReference type="Proteomes" id="UP000504603"/>
    </source>
</evidence>
<feature type="compositionally biased region" description="Basic and acidic residues" evidence="1">
    <location>
        <begin position="252"/>
        <end position="267"/>
    </location>
</feature>
<dbReference type="AlphaFoldDB" id="A0A6J1CGP9"/>
<feature type="transmembrane region" description="Helical" evidence="2">
    <location>
        <begin position="200"/>
        <end position="217"/>
    </location>
</feature>
<protein>
    <submittedName>
        <fullName evidence="4">Uncharacterized protein LOC111011349</fullName>
    </submittedName>
</protein>
<feature type="region of interest" description="Disordered" evidence="1">
    <location>
        <begin position="99"/>
        <end position="139"/>
    </location>
</feature>
<dbReference type="GeneID" id="111011349"/>
<proteinExistence type="predicted"/>
<dbReference type="OrthoDB" id="771184at2759"/>